<dbReference type="GO" id="GO:0005886">
    <property type="term" value="C:plasma membrane"/>
    <property type="evidence" value="ECO:0007669"/>
    <property type="project" value="UniProtKB-SubCell"/>
</dbReference>
<reference evidence="8" key="1">
    <citation type="submission" date="2020-10" db="EMBL/GenBank/DDBJ databases">
        <authorList>
            <person name="Gilroy R."/>
        </authorList>
    </citation>
    <scope>NUCLEOTIDE SEQUENCE</scope>
    <source>
        <strain evidence="8">G3-4614</strain>
    </source>
</reference>
<dbReference type="PANTHER" id="PTHR10010">
    <property type="entry name" value="SOLUTE CARRIER FAMILY 34 SODIUM PHOSPHATE , MEMBER 2-RELATED"/>
    <property type="match status" value="1"/>
</dbReference>
<feature type="transmembrane region" description="Helical" evidence="6">
    <location>
        <begin position="69"/>
        <end position="95"/>
    </location>
</feature>
<dbReference type="InterPro" id="IPR026022">
    <property type="entry name" value="PhoU_dom"/>
</dbReference>
<accession>A0A9D9E2N5</accession>
<dbReference type="GO" id="GO:0005436">
    <property type="term" value="F:sodium:phosphate symporter activity"/>
    <property type="evidence" value="ECO:0007669"/>
    <property type="project" value="InterPro"/>
</dbReference>
<feature type="domain" description="PhoU" evidence="7">
    <location>
        <begin position="404"/>
        <end position="492"/>
    </location>
</feature>
<dbReference type="AlphaFoldDB" id="A0A9D9E2N5"/>
<keyword evidence="4 6" id="KW-1133">Transmembrane helix</keyword>
<reference evidence="8" key="2">
    <citation type="journal article" date="2021" name="PeerJ">
        <title>Extensive microbial diversity within the chicken gut microbiome revealed by metagenomics and culture.</title>
        <authorList>
            <person name="Gilroy R."/>
            <person name="Ravi A."/>
            <person name="Getino M."/>
            <person name="Pursley I."/>
            <person name="Horton D.L."/>
            <person name="Alikhan N.F."/>
            <person name="Baker D."/>
            <person name="Gharbi K."/>
            <person name="Hall N."/>
            <person name="Watson M."/>
            <person name="Adriaenssens E.M."/>
            <person name="Foster-Nyarko E."/>
            <person name="Jarju S."/>
            <person name="Secka A."/>
            <person name="Antonio M."/>
            <person name="Oren A."/>
            <person name="Chaudhuri R.R."/>
            <person name="La Ragione R."/>
            <person name="Hildebrand F."/>
            <person name="Pallen M.J."/>
        </authorList>
    </citation>
    <scope>NUCLEOTIDE SEQUENCE</scope>
    <source>
        <strain evidence="8">G3-4614</strain>
    </source>
</reference>
<evidence type="ECO:0000256" key="4">
    <source>
        <dbReference type="ARBA" id="ARBA00022989"/>
    </source>
</evidence>
<sequence>MDYSFFDFLKLVGSLGLFLYGMKIMSEGLQKVAGNKMRTILSAMTTNRFAGVCTGLLITALIQSSSATTVMVVSFVNAGLLSLTQAISVIMGANIGTTMTVWIISFLGFAVDISIFALPLIGIAMPLIFSGKSKRRSIGEFIIGFSLLFMGLTFLKDSVPDIQSSPEVLSFLKEYSDMGYGSVLLFFLVGALLTIIVQSSSATVAITLIMCSKGWISFDVAAAMVLGENLGTTITANLAALSGNVSARRAALAHFVFNMFGVIWMLIVFFPFIRFISGLSESLTGYAPDSLQAFINAQSPDTMARISSADTASLTSSELALRDEYMRLQTTVSYGLALFHTIFNFVNVVIMIWFVNMYAKIVSFLIRQKHSDDEEFQLKYISSGMLSTSELSLLQAKREIAVYGERTARMFEMSRTLLAEKPDSESFNKLYSRIQKYEQISDNMEIEIAEYLNRVADGRLSYEAKLTVSSMITMTTEIESIGDSCYSIARTVSRKNSEDIKFNDYMSEHLDAMFRLVGEALANMNAILSKSDITDADVNAAYNKEMEINNYRNMMRAANMENINSKKYEYQAGIHFMDIISECERLGDYVMNVVDAVRESRHGKVAG</sequence>
<dbReference type="Pfam" id="PF02690">
    <property type="entry name" value="Na_Pi_cotrans"/>
    <property type="match status" value="2"/>
</dbReference>
<evidence type="ECO:0000256" key="2">
    <source>
        <dbReference type="ARBA" id="ARBA00022475"/>
    </source>
</evidence>
<dbReference type="PANTHER" id="PTHR10010:SF46">
    <property type="entry name" value="SODIUM-DEPENDENT PHOSPHATE TRANSPORT PROTEIN 2B"/>
    <property type="match status" value="1"/>
</dbReference>
<dbReference type="Pfam" id="PF01895">
    <property type="entry name" value="PhoU"/>
    <property type="match status" value="1"/>
</dbReference>
<evidence type="ECO:0000256" key="6">
    <source>
        <dbReference type="SAM" id="Phobius"/>
    </source>
</evidence>
<organism evidence="8 9">
    <name type="scientific">Candidatus Caccoplasma merdipullorum</name>
    <dbReference type="NCBI Taxonomy" id="2840718"/>
    <lineage>
        <taxon>Bacteria</taxon>
        <taxon>Pseudomonadati</taxon>
        <taxon>Bacteroidota</taxon>
        <taxon>Bacteroidia</taxon>
        <taxon>Bacteroidales</taxon>
        <taxon>Bacteroidaceae</taxon>
        <taxon>Bacteroidaceae incertae sedis</taxon>
        <taxon>Candidatus Caccoplasma</taxon>
    </lineage>
</organism>
<evidence type="ECO:0000256" key="5">
    <source>
        <dbReference type="ARBA" id="ARBA00023136"/>
    </source>
</evidence>
<feature type="transmembrane region" description="Helical" evidence="6">
    <location>
        <begin position="101"/>
        <end position="129"/>
    </location>
</feature>
<name>A0A9D9E2N5_9BACT</name>
<dbReference type="NCBIfam" id="NF037997">
    <property type="entry name" value="Na_Pi_symport"/>
    <property type="match status" value="1"/>
</dbReference>
<dbReference type="SUPFAM" id="SSF109755">
    <property type="entry name" value="PhoU-like"/>
    <property type="match status" value="1"/>
</dbReference>
<dbReference type="InterPro" id="IPR004633">
    <property type="entry name" value="NaPi_cotrn-rel/YqeW-like"/>
</dbReference>
<keyword evidence="5 6" id="KW-0472">Membrane</keyword>
<keyword evidence="2" id="KW-1003">Cell membrane</keyword>
<evidence type="ECO:0000313" key="8">
    <source>
        <dbReference type="EMBL" id="MBO8437973.1"/>
    </source>
</evidence>
<evidence type="ECO:0000313" key="9">
    <source>
        <dbReference type="Proteomes" id="UP000823636"/>
    </source>
</evidence>
<dbReference type="NCBIfam" id="TIGR00704">
    <property type="entry name" value="NaPi_cotrn_rel"/>
    <property type="match status" value="1"/>
</dbReference>
<evidence type="ECO:0000259" key="7">
    <source>
        <dbReference type="Pfam" id="PF01895"/>
    </source>
</evidence>
<dbReference type="Proteomes" id="UP000823636">
    <property type="component" value="Unassembled WGS sequence"/>
</dbReference>
<proteinExistence type="predicted"/>
<feature type="transmembrane region" description="Helical" evidence="6">
    <location>
        <begin position="45"/>
        <end position="62"/>
    </location>
</feature>
<evidence type="ECO:0000256" key="3">
    <source>
        <dbReference type="ARBA" id="ARBA00022692"/>
    </source>
</evidence>
<protein>
    <submittedName>
        <fullName evidence="8">Na/Pi cotransporter family protein</fullName>
    </submittedName>
</protein>
<keyword evidence="3 6" id="KW-0812">Transmembrane</keyword>
<evidence type="ECO:0000256" key="1">
    <source>
        <dbReference type="ARBA" id="ARBA00004651"/>
    </source>
</evidence>
<feature type="transmembrane region" description="Helical" evidence="6">
    <location>
        <begin position="334"/>
        <end position="359"/>
    </location>
</feature>
<gene>
    <name evidence="8" type="ORF">IAC54_03620</name>
</gene>
<feature type="transmembrane region" description="Helical" evidence="6">
    <location>
        <begin position="179"/>
        <end position="209"/>
    </location>
</feature>
<dbReference type="Gene3D" id="1.20.58.220">
    <property type="entry name" value="Phosphate transport system protein phou homolog 2, domain 2"/>
    <property type="match status" value="1"/>
</dbReference>
<feature type="transmembrane region" description="Helical" evidence="6">
    <location>
        <begin position="141"/>
        <end position="159"/>
    </location>
</feature>
<dbReference type="EMBL" id="JADIMW010000035">
    <property type="protein sequence ID" value="MBO8437973.1"/>
    <property type="molecule type" value="Genomic_DNA"/>
</dbReference>
<dbReference type="InterPro" id="IPR038078">
    <property type="entry name" value="PhoU-like_sf"/>
</dbReference>
<feature type="transmembrane region" description="Helical" evidence="6">
    <location>
        <begin position="251"/>
        <end position="273"/>
    </location>
</feature>
<comment type="subcellular location">
    <subcellularLocation>
        <location evidence="1">Cell membrane</location>
        <topology evidence="1">Multi-pass membrane protein</topology>
    </subcellularLocation>
</comment>
<dbReference type="GO" id="GO:0044341">
    <property type="term" value="P:sodium-dependent phosphate transport"/>
    <property type="evidence" value="ECO:0007669"/>
    <property type="project" value="InterPro"/>
</dbReference>
<dbReference type="InterPro" id="IPR003841">
    <property type="entry name" value="Na/Pi_transpt"/>
</dbReference>
<comment type="caution">
    <text evidence="8">The sequence shown here is derived from an EMBL/GenBank/DDBJ whole genome shotgun (WGS) entry which is preliminary data.</text>
</comment>